<accession>A0ABV6GE97</accession>
<evidence type="ECO:0000313" key="10">
    <source>
        <dbReference type="Proteomes" id="UP001589854"/>
    </source>
</evidence>
<feature type="transmembrane region" description="Helical" evidence="7">
    <location>
        <begin position="420"/>
        <end position="444"/>
    </location>
</feature>
<gene>
    <name evidence="9" type="ORF">ACFFIX_09985</name>
</gene>
<keyword evidence="6 7" id="KW-0472">Membrane</keyword>
<feature type="transmembrane region" description="Helical" evidence="7">
    <location>
        <begin position="114"/>
        <end position="132"/>
    </location>
</feature>
<feature type="transmembrane region" description="Helical" evidence="7">
    <location>
        <begin position="47"/>
        <end position="70"/>
    </location>
</feature>
<sequence>MTELILFGTFFILLLINMPIAFALGIAGLVVLFIDKGFGALQLIPSIMNASISSFTLLAIPFFVLAGVIMEHSGISKRLIDFASVCVSHRRNGIAMVTIMTALFFAAISGSGPATVAAIGGILIPALVKDGYPKHTAAALVASSGSIGIIIPPSIAFIIYAVIASDTVPITISRMFIAGIIPGLLMGLALLIACFIIMRKRQGAGLSQAAATAESGEEVIKSTKPKKPPFKEVVKASYEAIWGLLIPVIILGGIYGGIFTPTEAAVVAVFYALFVGLVIYKELKIKQLPKILVDAGVQTAIIMIIVGAASFLSYIITTQHMAQSISDAMLGLTDNRIIILLLVTLILLIVGAFIDAISAFYLFVPILLPIMLEIGVDPTTFGVIMTVNLAIGLFTPPVGLNLYVACGISDLSLKQVTTGIFPFLIASIIVLLLLTFIPALSNWLPDLLGM</sequence>
<keyword evidence="2" id="KW-1003">Cell membrane</keyword>
<keyword evidence="5 7" id="KW-1133">Transmembrane helix</keyword>
<feature type="domain" description="TRAP C4-dicarboxylate transport system permease DctM subunit" evidence="8">
    <location>
        <begin position="7"/>
        <end position="440"/>
    </location>
</feature>
<evidence type="ECO:0000256" key="5">
    <source>
        <dbReference type="ARBA" id="ARBA00022989"/>
    </source>
</evidence>
<dbReference type="RefSeq" id="WP_378933322.1">
    <property type="nucleotide sequence ID" value="NZ_JBHLVO010000006.1"/>
</dbReference>
<feature type="transmembrane region" description="Helical" evidence="7">
    <location>
        <begin position="264"/>
        <end position="280"/>
    </location>
</feature>
<feature type="transmembrane region" description="Helical" evidence="7">
    <location>
        <begin position="337"/>
        <end position="368"/>
    </location>
</feature>
<dbReference type="NCBIfam" id="TIGR00786">
    <property type="entry name" value="dctM"/>
    <property type="match status" value="1"/>
</dbReference>
<dbReference type="PANTHER" id="PTHR33362">
    <property type="entry name" value="SIALIC ACID TRAP TRANSPORTER PERMEASE PROTEIN SIAT-RELATED"/>
    <property type="match status" value="1"/>
</dbReference>
<organism evidence="9 10">
    <name type="scientific">Metabacillus herbersteinensis</name>
    <dbReference type="NCBI Taxonomy" id="283816"/>
    <lineage>
        <taxon>Bacteria</taxon>
        <taxon>Bacillati</taxon>
        <taxon>Bacillota</taxon>
        <taxon>Bacilli</taxon>
        <taxon>Bacillales</taxon>
        <taxon>Bacillaceae</taxon>
        <taxon>Metabacillus</taxon>
    </lineage>
</organism>
<proteinExistence type="predicted"/>
<keyword evidence="4 7" id="KW-0812">Transmembrane</keyword>
<dbReference type="Proteomes" id="UP001589854">
    <property type="component" value="Unassembled WGS sequence"/>
</dbReference>
<dbReference type="EMBL" id="JBHLVO010000006">
    <property type="protein sequence ID" value="MFC0271783.1"/>
    <property type="molecule type" value="Genomic_DNA"/>
</dbReference>
<evidence type="ECO:0000256" key="1">
    <source>
        <dbReference type="ARBA" id="ARBA00004429"/>
    </source>
</evidence>
<dbReference type="InterPro" id="IPR010656">
    <property type="entry name" value="DctM"/>
</dbReference>
<feature type="transmembrane region" description="Helical" evidence="7">
    <location>
        <begin position="236"/>
        <end position="258"/>
    </location>
</feature>
<feature type="transmembrane region" description="Helical" evidence="7">
    <location>
        <begin position="175"/>
        <end position="198"/>
    </location>
</feature>
<feature type="transmembrane region" description="Helical" evidence="7">
    <location>
        <begin position="292"/>
        <end position="317"/>
    </location>
</feature>
<evidence type="ECO:0000256" key="3">
    <source>
        <dbReference type="ARBA" id="ARBA00022519"/>
    </source>
</evidence>
<keyword evidence="3" id="KW-0997">Cell inner membrane</keyword>
<comment type="caution">
    <text evidence="9">The sequence shown here is derived from an EMBL/GenBank/DDBJ whole genome shotgun (WGS) entry which is preliminary data.</text>
</comment>
<evidence type="ECO:0000259" key="8">
    <source>
        <dbReference type="Pfam" id="PF06808"/>
    </source>
</evidence>
<evidence type="ECO:0000256" key="6">
    <source>
        <dbReference type="ARBA" id="ARBA00023136"/>
    </source>
</evidence>
<feature type="transmembrane region" description="Helical" evidence="7">
    <location>
        <begin position="139"/>
        <end position="163"/>
    </location>
</feature>
<comment type="subcellular location">
    <subcellularLocation>
        <location evidence="1">Cell inner membrane</location>
        <topology evidence="1">Multi-pass membrane protein</topology>
    </subcellularLocation>
</comment>
<name>A0ABV6GE97_9BACI</name>
<feature type="transmembrane region" description="Helical" evidence="7">
    <location>
        <begin position="380"/>
        <end position="400"/>
    </location>
</feature>
<reference evidence="9 10" key="1">
    <citation type="submission" date="2024-09" db="EMBL/GenBank/DDBJ databases">
        <authorList>
            <person name="Sun Q."/>
            <person name="Mori K."/>
        </authorList>
    </citation>
    <scope>NUCLEOTIDE SEQUENCE [LARGE SCALE GENOMIC DNA]</scope>
    <source>
        <strain evidence="9 10">CCM 7228</strain>
    </source>
</reference>
<evidence type="ECO:0000313" key="9">
    <source>
        <dbReference type="EMBL" id="MFC0271783.1"/>
    </source>
</evidence>
<evidence type="ECO:0000256" key="2">
    <source>
        <dbReference type="ARBA" id="ARBA00022475"/>
    </source>
</evidence>
<dbReference type="PANTHER" id="PTHR33362:SF5">
    <property type="entry name" value="C4-DICARBOXYLATE TRAP TRANSPORTER LARGE PERMEASE PROTEIN DCTM"/>
    <property type="match status" value="1"/>
</dbReference>
<keyword evidence="10" id="KW-1185">Reference proteome</keyword>
<dbReference type="PIRSF" id="PIRSF006066">
    <property type="entry name" value="HI0050"/>
    <property type="match status" value="1"/>
</dbReference>
<evidence type="ECO:0000256" key="7">
    <source>
        <dbReference type="SAM" id="Phobius"/>
    </source>
</evidence>
<protein>
    <submittedName>
        <fullName evidence="9">TRAP transporter large permease</fullName>
    </submittedName>
</protein>
<evidence type="ECO:0000256" key="4">
    <source>
        <dbReference type="ARBA" id="ARBA00022692"/>
    </source>
</evidence>
<dbReference type="InterPro" id="IPR004681">
    <property type="entry name" value="TRAP_DctM"/>
</dbReference>
<dbReference type="Pfam" id="PF06808">
    <property type="entry name" value="DctM"/>
    <property type="match status" value="1"/>
</dbReference>